<keyword evidence="1" id="KW-0812">Transmembrane</keyword>
<evidence type="ECO:0000256" key="1">
    <source>
        <dbReference type="SAM" id="Phobius"/>
    </source>
</evidence>
<accession>A0A318LWD7</accession>
<organism evidence="2 3">
    <name type="scientific">Prauserella flavalba</name>
    <dbReference type="NCBI Taxonomy" id="1477506"/>
    <lineage>
        <taxon>Bacteria</taxon>
        <taxon>Bacillati</taxon>
        <taxon>Actinomycetota</taxon>
        <taxon>Actinomycetes</taxon>
        <taxon>Pseudonocardiales</taxon>
        <taxon>Pseudonocardiaceae</taxon>
        <taxon>Prauserella</taxon>
    </lineage>
</organism>
<reference evidence="2 3" key="1">
    <citation type="submission" date="2016-07" db="EMBL/GenBank/DDBJ databases">
        <title>Draft genome sequence of Prauserella sp. YIM 121212, isolated from alkaline soil.</title>
        <authorList>
            <person name="Ruckert C."/>
            <person name="Albersmeier A."/>
            <person name="Jiang C.-L."/>
            <person name="Jiang Y."/>
            <person name="Kalinowski J."/>
            <person name="Schneider O."/>
            <person name="Winkler A."/>
            <person name="Zotchev S.B."/>
        </authorList>
    </citation>
    <scope>NUCLEOTIDE SEQUENCE [LARGE SCALE GENOMIC DNA]</scope>
    <source>
        <strain evidence="2 3">YIM 121212</strain>
    </source>
</reference>
<sequence>MLAISSAALATSAHGFADGELPHPATTVLLSVLIGWVSTAAADRTRGLPGILLVLGGAQLVMHLVLTELSGHATGGAGMTLAHVLATLGTALLLAHAESMLLVVVATLRLLLPRVWSPAPVPSATVARATVRPAGGTHVVDVLLRRVHGRRGPPVPS</sequence>
<proteinExistence type="predicted"/>
<comment type="caution">
    <text evidence="2">The sequence shown here is derived from an EMBL/GenBank/DDBJ whole genome shotgun (WGS) entry which is preliminary data.</text>
</comment>
<dbReference type="AlphaFoldDB" id="A0A318LWD7"/>
<dbReference type="Proteomes" id="UP000247892">
    <property type="component" value="Unassembled WGS sequence"/>
</dbReference>
<name>A0A318LWD7_9PSEU</name>
<evidence type="ECO:0000313" key="3">
    <source>
        <dbReference type="Proteomes" id="UP000247892"/>
    </source>
</evidence>
<dbReference type="OrthoDB" id="3689195at2"/>
<feature type="transmembrane region" description="Helical" evidence="1">
    <location>
        <begin position="49"/>
        <end position="66"/>
    </location>
</feature>
<keyword evidence="1" id="KW-0472">Membrane</keyword>
<feature type="transmembrane region" description="Helical" evidence="1">
    <location>
        <begin position="25"/>
        <end position="42"/>
    </location>
</feature>
<keyword evidence="3" id="KW-1185">Reference proteome</keyword>
<keyword evidence="1" id="KW-1133">Transmembrane helix</keyword>
<dbReference type="EMBL" id="MASU01000002">
    <property type="protein sequence ID" value="PXY38101.1"/>
    <property type="molecule type" value="Genomic_DNA"/>
</dbReference>
<protein>
    <submittedName>
        <fullName evidence="2">Uncharacterized protein</fullName>
    </submittedName>
</protein>
<feature type="transmembrane region" description="Helical" evidence="1">
    <location>
        <begin position="86"/>
        <end position="112"/>
    </location>
</feature>
<gene>
    <name evidence="2" type="ORF">BA062_02400</name>
</gene>
<evidence type="ECO:0000313" key="2">
    <source>
        <dbReference type="EMBL" id="PXY38101.1"/>
    </source>
</evidence>